<keyword evidence="3" id="KW-1185">Reference proteome</keyword>
<organism evidence="2 3">
    <name type="scientific">Paracoccus albicereus</name>
    <dbReference type="NCBI Taxonomy" id="2922394"/>
    <lineage>
        <taxon>Bacteria</taxon>
        <taxon>Pseudomonadati</taxon>
        <taxon>Pseudomonadota</taxon>
        <taxon>Alphaproteobacteria</taxon>
        <taxon>Rhodobacterales</taxon>
        <taxon>Paracoccaceae</taxon>
        <taxon>Paracoccus</taxon>
    </lineage>
</organism>
<sequence>MTINAQNRLLPDWFSRVRTRQTVLPRFQRFEAWGHANVTQMFNTILRRLPLGAVLILEIGNEEPFISRPIVGAPTEGERITEHLLDGQQRLTGLWRGLHNNYEDRTYFLYLTEDEESGMPYYVDSIGRWKKAGDKERRPFWANDPQQLWSRRMIPLDLCAPGDAANDRYKLWAKAAMNDPDEREAVGEIRSKVRETFATFNMPFLSLPVSTSKDTALDVFIKMNTSAAPLSTYDVVVAQVEAALGQSLHELVGACREACPGIVAYYEPEDLVLYASALLQGKPPTNATYLAKGFGEALLAHWDELVRGVQRTVTFLEEERVFDAKRLPTDVVLPVLTALWAGAPQGLDAEGRARTILRRYLWRAFFSNRYEKSTNSRALADYLELRTLIADTGAPQPAIFDDTQYPLPQTDELIAARWPTNKDRLGRAILALALHQGGLDLADGSTVSRANLPKREYHHLFPNAHLTRQGISDAEIYRSLNCALVTWQTNRNISDKEPERYLAERLEGTPLGEAEVRQRLASHLIPYDEMVTGDYSQFLEQRAQSVRKKMLKLCETGIVA</sequence>
<dbReference type="EMBL" id="JAKZEU010000004">
    <property type="protein sequence ID" value="MCQ0971013.1"/>
    <property type="molecule type" value="Genomic_DNA"/>
</dbReference>
<comment type="caution">
    <text evidence="2">The sequence shown here is derived from an EMBL/GenBank/DDBJ whole genome shotgun (WGS) entry which is preliminary data.</text>
</comment>
<feature type="domain" description="GmrSD restriction endonucleases N-terminal" evidence="1">
    <location>
        <begin position="14"/>
        <end position="239"/>
    </location>
</feature>
<accession>A0ABT1MUM2</accession>
<dbReference type="InterPro" id="IPR004919">
    <property type="entry name" value="GmrSD_N"/>
</dbReference>
<name>A0ABT1MUM2_9RHOB</name>
<reference evidence="2 3" key="1">
    <citation type="submission" date="2022-03" db="EMBL/GenBank/DDBJ databases">
        <authorList>
            <person name="He Y."/>
        </authorList>
    </citation>
    <scope>NUCLEOTIDE SEQUENCE [LARGE SCALE GENOMIC DNA]</scope>
    <source>
        <strain evidence="2 3">TK19116</strain>
    </source>
</reference>
<proteinExistence type="predicted"/>
<dbReference type="PANTHER" id="PTHR37292">
    <property type="entry name" value="VNG6097C"/>
    <property type="match status" value="1"/>
</dbReference>
<dbReference type="RefSeq" id="WP_255330036.1">
    <property type="nucleotide sequence ID" value="NZ_JAKZEU010000004.1"/>
</dbReference>
<evidence type="ECO:0000313" key="3">
    <source>
        <dbReference type="Proteomes" id="UP001203945"/>
    </source>
</evidence>
<protein>
    <submittedName>
        <fullName evidence="2">DUF262 domain-containing protein</fullName>
    </submittedName>
</protein>
<dbReference type="PANTHER" id="PTHR37292:SF2">
    <property type="entry name" value="DUF262 DOMAIN-CONTAINING PROTEIN"/>
    <property type="match status" value="1"/>
</dbReference>
<dbReference type="Pfam" id="PF03235">
    <property type="entry name" value="GmrSD_N"/>
    <property type="match status" value="1"/>
</dbReference>
<evidence type="ECO:0000259" key="1">
    <source>
        <dbReference type="Pfam" id="PF03235"/>
    </source>
</evidence>
<gene>
    <name evidence="2" type="ORF">MLD63_11315</name>
</gene>
<evidence type="ECO:0000313" key="2">
    <source>
        <dbReference type="EMBL" id="MCQ0971013.1"/>
    </source>
</evidence>
<dbReference type="Proteomes" id="UP001203945">
    <property type="component" value="Unassembled WGS sequence"/>
</dbReference>